<accession>A0A6J6H206</accession>
<reference evidence="1" key="1">
    <citation type="submission" date="2020-05" db="EMBL/GenBank/DDBJ databases">
        <authorList>
            <person name="Chiriac C."/>
            <person name="Salcher M."/>
            <person name="Ghai R."/>
            <person name="Kavagutti S V."/>
        </authorList>
    </citation>
    <scope>NUCLEOTIDE SEQUENCE</scope>
</reference>
<name>A0A6J6H206_9ZZZZ</name>
<dbReference type="EMBL" id="CAEZUJ010000068">
    <property type="protein sequence ID" value="CAB4607176.1"/>
    <property type="molecule type" value="Genomic_DNA"/>
</dbReference>
<evidence type="ECO:0000313" key="1">
    <source>
        <dbReference type="EMBL" id="CAB4607176.1"/>
    </source>
</evidence>
<sequence>MSRTSGINFANFAPCSPRVSLEYENPVASSACDNSIGLLTLIFCGWPLLIATNAPPPRVALQIVPPASNGA</sequence>
<organism evidence="1">
    <name type="scientific">freshwater metagenome</name>
    <dbReference type="NCBI Taxonomy" id="449393"/>
    <lineage>
        <taxon>unclassified sequences</taxon>
        <taxon>metagenomes</taxon>
        <taxon>ecological metagenomes</taxon>
    </lineage>
</organism>
<proteinExistence type="predicted"/>
<dbReference type="AlphaFoldDB" id="A0A6J6H206"/>
<protein>
    <submittedName>
        <fullName evidence="1">Unannotated protein</fullName>
    </submittedName>
</protein>
<gene>
    <name evidence="1" type="ORF">UFOPK1811_01198</name>
</gene>